<name>A0A968G9G7_9SPIO</name>
<organism evidence="2 3">
    <name type="scientific">Entomospira entomophila</name>
    <dbReference type="NCBI Taxonomy" id="2719988"/>
    <lineage>
        <taxon>Bacteria</taxon>
        <taxon>Pseudomonadati</taxon>
        <taxon>Spirochaetota</taxon>
        <taxon>Spirochaetia</taxon>
        <taxon>Spirochaetales</taxon>
        <taxon>Spirochaetaceae</taxon>
        <taxon>Entomospira</taxon>
    </lineage>
</organism>
<feature type="transmembrane region" description="Helical" evidence="1">
    <location>
        <begin position="28"/>
        <end position="46"/>
    </location>
</feature>
<keyword evidence="3" id="KW-1185">Reference proteome</keyword>
<comment type="caution">
    <text evidence="2">The sequence shown here is derived from an EMBL/GenBank/DDBJ whole genome shotgun (WGS) entry which is preliminary data.</text>
</comment>
<protein>
    <submittedName>
        <fullName evidence="2">M3 family oligoendopeptidase</fullName>
    </submittedName>
</protein>
<reference evidence="2 3" key="1">
    <citation type="submission" date="2020-03" db="EMBL/GenBank/DDBJ databases">
        <title>Spirochaetal bacteria isolated from arthropods constitute a novel genus Entomospira genus novum within the order Spirochaetales.</title>
        <authorList>
            <person name="Grana-Miraglia L."/>
            <person name="Sikutova S."/>
            <person name="Fingerle V."/>
            <person name="Sing A."/>
            <person name="Castillo-Ramirez S."/>
            <person name="Margos G."/>
            <person name="Rudolf I."/>
        </authorList>
    </citation>
    <scope>NUCLEOTIDE SEQUENCE [LARGE SCALE GENOMIC DNA]</scope>
    <source>
        <strain evidence="2 3">BR193</strain>
    </source>
</reference>
<dbReference type="RefSeq" id="WP_167700623.1">
    <property type="nucleotide sequence ID" value="NZ_CP118174.1"/>
</dbReference>
<dbReference type="Proteomes" id="UP000711995">
    <property type="component" value="Unassembled WGS sequence"/>
</dbReference>
<sequence length="215" mass="25059">MKERIHHAIRQAFLEEDLAKGKVDRKRWRLIFILISFVFVFTPFFVDKLGINSHVSQRYWLNLVSQLQDDIEVAKINIDMAKSIYDNAETDEDKAMYKGVLEENIKTLAELEKNLDEAISHLSHASHVSQRYWLNLVSQLQDDIEEMKGRVGIAQLAYDSALTDEDRAKYKKILDKDTLRSAVLEERLDEAISHLSHTNRKQLDQIHQLDRAVID</sequence>
<dbReference type="AlphaFoldDB" id="A0A968G9G7"/>
<accession>A0A968G9G7</accession>
<evidence type="ECO:0000313" key="2">
    <source>
        <dbReference type="EMBL" id="NIZ41043.1"/>
    </source>
</evidence>
<gene>
    <name evidence="2" type="ORF">HCT14_05955</name>
</gene>
<evidence type="ECO:0000313" key="3">
    <source>
        <dbReference type="Proteomes" id="UP000711995"/>
    </source>
</evidence>
<dbReference type="EMBL" id="JAATLJ010000001">
    <property type="protein sequence ID" value="NIZ41043.1"/>
    <property type="molecule type" value="Genomic_DNA"/>
</dbReference>
<keyword evidence="1" id="KW-1133">Transmembrane helix</keyword>
<evidence type="ECO:0000256" key="1">
    <source>
        <dbReference type="SAM" id="Phobius"/>
    </source>
</evidence>
<keyword evidence="1" id="KW-0472">Membrane</keyword>
<keyword evidence="1" id="KW-0812">Transmembrane</keyword>
<proteinExistence type="predicted"/>